<organism evidence="1 2">
    <name type="scientific">Colwellia echini</name>
    <dbReference type="NCBI Taxonomy" id="1982103"/>
    <lineage>
        <taxon>Bacteria</taxon>
        <taxon>Pseudomonadati</taxon>
        <taxon>Pseudomonadota</taxon>
        <taxon>Gammaproteobacteria</taxon>
        <taxon>Alteromonadales</taxon>
        <taxon>Colwelliaceae</taxon>
        <taxon>Colwellia</taxon>
    </lineage>
</organism>
<dbReference type="CDD" id="cd03025">
    <property type="entry name" value="DsbA_FrnE_like"/>
    <property type="match status" value="1"/>
</dbReference>
<accession>A0ABY3MWG5</accession>
<evidence type="ECO:0000313" key="2">
    <source>
        <dbReference type="Proteomes" id="UP000815846"/>
    </source>
</evidence>
<dbReference type="Gene3D" id="3.40.30.10">
    <property type="entry name" value="Glutaredoxin"/>
    <property type="match status" value="1"/>
</dbReference>
<dbReference type="PANTHER" id="PTHR13887">
    <property type="entry name" value="GLUTATHIONE S-TRANSFERASE KAPPA"/>
    <property type="match status" value="1"/>
</dbReference>
<comment type="caution">
    <text evidence="1">The sequence shown here is derived from an EMBL/GenBank/DDBJ whole genome shotgun (WGS) entry which is preliminary data.</text>
</comment>
<dbReference type="PANTHER" id="PTHR13887:SF54">
    <property type="entry name" value="DSBA FAMILY PROTEIN"/>
    <property type="match status" value="1"/>
</dbReference>
<proteinExistence type="predicted"/>
<keyword evidence="2" id="KW-1185">Reference proteome</keyword>
<dbReference type="InterPro" id="IPR036249">
    <property type="entry name" value="Thioredoxin-like_sf"/>
</dbReference>
<dbReference type="EMBL" id="PJAI02000009">
    <property type="protein sequence ID" value="TYK65555.1"/>
    <property type="molecule type" value="Genomic_DNA"/>
</dbReference>
<dbReference type="Proteomes" id="UP000815846">
    <property type="component" value="Unassembled WGS sequence"/>
</dbReference>
<evidence type="ECO:0000313" key="1">
    <source>
        <dbReference type="EMBL" id="TYK65555.1"/>
    </source>
</evidence>
<sequence length="210" mass="24020">MDITLYYIHDPMCSWCWGYSPTWHMLKEKLPSKITVEYVAGGLAPDSDEPMPIAQQQAIEGYWRTIETKLGTQFNYDFWRKNIPRRSTYNACRAVIAANKQGAQQEMIDAIQQGYYLDALNPSDVDMLIGVAQRLTVQTSAKFNTAQFIQDLSAKETEVELQRQLNLARSLTQQGFPSLVLEVNGRYHQISIDYLNYKTSLAEILTKLVP</sequence>
<name>A0ABY3MWG5_9GAMM</name>
<dbReference type="Pfam" id="PF13743">
    <property type="entry name" value="Thioredoxin_5"/>
    <property type="match status" value="1"/>
</dbReference>
<gene>
    <name evidence="1" type="ORF">CWS31_009320</name>
</gene>
<reference evidence="1 2" key="1">
    <citation type="submission" date="2019-08" db="EMBL/GenBank/DDBJ databases">
        <title>Microbe sample from Colwellia echini.</title>
        <authorList>
            <person name="Christiansen L."/>
            <person name="Pathiraja D."/>
            <person name="Schultz-Johansen M."/>
            <person name="Choi I.-G."/>
            <person name="Stougaard P."/>
        </authorList>
    </citation>
    <scope>NUCLEOTIDE SEQUENCE [LARGE SCALE GENOMIC DNA]</scope>
    <source>
        <strain evidence="1 2">A3</strain>
    </source>
</reference>
<dbReference type="SUPFAM" id="SSF52833">
    <property type="entry name" value="Thioredoxin-like"/>
    <property type="match status" value="1"/>
</dbReference>
<protein>
    <submittedName>
        <fullName evidence="1">DsbA family protein</fullName>
    </submittedName>
</protein>
<dbReference type="RefSeq" id="WP_101344172.1">
    <property type="nucleotide sequence ID" value="NZ_PJAI02000009.1"/>
</dbReference>